<dbReference type="AlphaFoldDB" id="A0A9W5TCF9"/>
<evidence type="ECO:0000313" key="15">
    <source>
        <dbReference type="EMBL" id="GFE53124.1"/>
    </source>
</evidence>
<feature type="domain" description="Tubulin/FtsZ GTPase" evidence="14">
    <location>
        <begin position="3"/>
        <end position="240"/>
    </location>
</feature>
<gene>
    <name evidence="15" type="ORF">BaOVIS_005280</name>
</gene>
<dbReference type="InterPro" id="IPR002967">
    <property type="entry name" value="Delta_tubulin"/>
</dbReference>
<dbReference type="GO" id="GO:0005634">
    <property type="term" value="C:nucleus"/>
    <property type="evidence" value="ECO:0007669"/>
    <property type="project" value="UniProtKB-SubCell"/>
</dbReference>
<dbReference type="OrthoDB" id="10250004at2759"/>
<dbReference type="InterPro" id="IPR003008">
    <property type="entry name" value="Tubulin_FtsZ_GTPase"/>
</dbReference>
<proteinExistence type="inferred from homology"/>
<keyword evidence="10" id="KW-0539">Nucleus</keyword>
<sequence>MSLISIAVGHGGLGIHSALMQYTVDYLSKLNTQPKGSGETHGLCNKPFASAVKRLYFMESRDADNVELYPRSVVVPLDIDLSTLDASTVCRRIHNADSGHSKPCSQDPTCKSEKTWSYLESSIWSIPEASYDIWSRGLFNAASQKDVISDKLRKSVEGTDSFNGFLSFGSLGGGSGSGIGSYISNMISEQYPKTIHVTAAIAPFTYGENGMQSLNMTLALSHYQEFCDGIILLQNDQQNDVGGQLFGTDCTSFNSFNEVSALNLFHGIRPPSSSCPISGGERFHRSLQYITDGLCSYPSLKLLNLHLMPVELLDGSKQNSKGLQQMVNQLADTLKSDPTLCGGLLNEKVSISAKDFAVQESMGANQTKNNNLSKDQIMLQDFSNYDKTAIKHIDCSNRFQDIRRVPVKSPKCKDIEITDEGISSISSGSEVKTTQNVPFKLIKTVGKKRTNVTKYNVVAGIQVNIGGPLQESMNVVELYQDVLFWKHSTRPIQVSHCPNDVGLFGNTVSQISNSQANLPLLDFTSATSKMLYATNAYIHKYTEYGLERDELQDCIINVQEMMNSYAMLSKY</sequence>
<dbReference type="GO" id="GO:0005929">
    <property type="term" value="C:cilium"/>
    <property type="evidence" value="ECO:0007669"/>
    <property type="project" value="UniProtKB-SubCell"/>
</dbReference>
<evidence type="ECO:0000256" key="8">
    <source>
        <dbReference type="ARBA" id="ARBA00022794"/>
    </source>
</evidence>
<dbReference type="Gene3D" id="3.40.50.1440">
    <property type="entry name" value="Tubulin/FtsZ, GTPase domain"/>
    <property type="match status" value="1"/>
</dbReference>
<dbReference type="InterPro" id="IPR000217">
    <property type="entry name" value="Tubulin"/>
</dbReference>
<comment type="subcellular location">
    <subcellularLocation>
        <location evidence="3">Cell projection</location>
        <location evidence="3">Cilium</location>
    </subcellularLocation>
    <subcellularLocation>
        <location evidence="1">Cytoplasm</location>
        <location evidence="1">Cytoskeleton</location>
        <location evidence="1">Microtubule organizing center</location>
        <location evidence="1">Centrosome</location>
        <location evidence="1">Centriole</location>
    </subcellularLocation>
    <subcellularLocation>
        <location evidence="2">Nucleus</location>
    </subcellularLocation>
</comment>
<dbReference type="GO" id="GO:0005525">
    <property type="term" value="F:GTP binding"/>
    <property type="evidence" value="ECO:0007669"/>
    <property type="project" value="UniProtKB-KW"/>
</dbReference>
<dbReference type="GO" id="GO:0030030">
    <property type="term" value="P:cell projection organization"/>
    <property type="evidence" value="ECO:0007669"/>
    <property type="project" value="UniProtKB-KW"/>
</dbReference>
<dbReference type="PRINTS" id="PR01224">
    <property type="entry name" value="DELTATUBULIN"/>
</dbReference>
<keyword evidence="16" id="KW-1185">Reference proteome</keyword>
<evidence type="ECO:0000256" key="13">
    <source>
        <dbReference type="ARBA" id="ARBA00046149"/>
    </source>
</evidence>
<organism evidence="15 16">
    <name type="scientific">Babesia ovis</name>
    <dbReference type="NCBI Taxonomy" id="5869"/>
    <lineage>
        <taxon>Eukaryota</taxon>
        <taxon>Sar</taxon>
        <taxon>Alveolata</taxon>
        <taxon>Apicomplexa</taxon>
        <taxon>Aconoidasida</taxon>
        <taxon>Piroplasmida</taxon>
        <taxon>Babesiidae</taxon>
        <taxon>Babesia</taxon>
    </lineage>
</organism>
<evidence type="ECO:0000256" key="2">
    <source>
        <dbReference type="ARBA" id="ARBA00004123"/>
    </source>
</evidence>
<keyword evidence="7" id="KW-0547">Nucleotide-binding</keyword>
<keyword evidence="6" id="KW-0493">Microtubule</keyword>
<dbReference type="GO" id="GO:0005200">
    <property type="term" value="F:structural constituent of cytoskeleton"/>
    <property type="evidence" value="ECO:0007669"/>
    <property type="project" value="InterPro"/>
</dbReference>
<dbReference type="PANTHER" id="PTHR11588">
    <property type="entry name" value="TUBULIN"/>
    <property type="match status" value="1"/>
</dbReference>
<evidence type="ECO:0000259" key="14">
    <source>
        <dbReference type="Pfam" id="PF00091"/>
    </source>
</evidence>
<protein>
    <recommendedName>
        <fullName evidence="5">Tubulin delta chain</fullName>
    </recommendedName>
    <alternativeName>
        <fullName evidence="12">Delta-tubulin</fullName>
    </alternativeName>
</protein>
<dbReference type="GO" id="GO:0005814">
    <property type="term" value="C:centriole"/>
    <property type="evidence" value="ECO:0007669"/>
    <property type="project" value="UniProtKB-SubCell"/>
</dbReference>
<comment type="function">
    <text evidence="13">Acts as a positive regulator of hedgehog signaling and regulates ciliary function.</text>
</comment>
<keyword evidence="9" id="KW-0342">GTP-binding</keyword>
<keyword evidence="11" id="KW-0966">Cell projection</keyword>
<evidence type="ECO:0000256" key="12">
    <source>
        <dbReference type="ARBA" id="ARBA00030594"/>
    </source>
</evidence>
<dbReference type="GO" id="GO:0005874">
    <property type="term" value="C:microtubule"/>
    <property type="evidence" value="ECO:0007669"/>
    <property type="project" value="UniProtKB-KW"/>
</dbReference>
<dbReference type="InterPro" id="IPR008280">
    <property type="entry name" value="Tub_FtsZ_C"/>
</dbReference>
<evidence type="ECO:0000256" key="5">
    <source>
        <dbReference type="ARBA" id="ARBA00014184"/>
    </source>
</evidence>
<evidence type="ECO:0000256" key="3">
    <source>
        <dbReference type="ARBA" id="ARBA00004138"/>
    </source>
</evidence>
<comment type="caution">
    <text evidence="15">The sequence shown here is derived from an EMBL/GenBank/DDBJ whole genome shotgun (WGS) entry which is preliminary data.</text>
</comment>
<evidence type="ECO:0000256" key="11">
    <source>
        <dbReference type="ARBA" id="ARBA00023273"/>
    </source>
</evidence>
<dbReference type="SUPFAM" id="SSF55307">
    <property type="entry name" value="Tubulin C-terminal domain-like"/>
    <property type="match status" value="1"/>
</dbReference>
<reference evidence="15" key="1">
    <citation type="submission" date="2019-12" db="EMBL/GenBank/DDBJ databases">
        <title>Genome sequence of Babesia ovis.</title>
        <authorList>
            <person name="Yamagishi J."/>
            <person name="Sevinc F."/>
            <person name="Xuan X."/>
        </authorList>
    </citation>
    <scope>NUCLEOTIDE SEQUENCE</scope>
    <source>
        <strain evidence="15">Selcuk</strain>
    </source>
</reference>
<dbReference type="Pfam" id="PF00091">
    <property type="entry name" value="Tubulin"/>
    <property type="match status" value="1"/>
</dbReference>
<evidence type="ECO:0000256" key="9">
    <source>
        <dbReference type="ARBA" id="ARBA00023134"/>
    </source>
</evidence>
<evidence type="ECO:0000256" key="6">
    <source>
        <dbReference type="ARBA" id="ARBA00022701"/>
    </source>
</evidence>
<evidence type="ECO:0000256" key="10">
    <source>
        <dbReference type="ARBA" id="ARBA00023242"/>
    </source>
</evidence>
<dbReference type="EMBL" id="BLIY01000003">
    <property type="protein sequence ID" value="GFE53124.1"/>
    <property type="molecule type" value="Genomic_DNA"/>
</dbReference>
<evidence type="ECO:0000313" key="16">
    <source>
        <dbReference type="Proteomes" id="UP001057455"/>
    </source>
</evidence>
<dbReference type="SUPFAM" id="SSF52490">
    <property type="entry name" value="Tubulin nucleotide-binding domain-like"/>
    <property type="match status" value="1"/>
</dbReference>
<dbReference type="Proteomes" id="UP001057455">
    <property type="component" value="Unassembled WGS sequence"/>
</dbReference>
<evidence type="ECO:0000256" key="7">
    <source>
        <dbReference type="ARBA" id="ARBA00022741"/>
    </source>
</evidence>
<dbReference type="InterPro" id="IPR036525">
    <property type="entry name" value="Tubulin/FtsZ_GTPase_sf"/>
</dbReference>
<evidence type="ECO:0000256" key="1">
    <source>
        <dbReference type="ARBA" id="ARBA00004114"/>
    </source>
</evidence>
<evidence type="ECO:0000256" key="4">
    <source>
        <dbReference type="ARBA" id="ARBA00009636"/>
    </source>
</evidence>
<dbReference type="GO" id="GO:0007017">
    <property type="term" value="P:microtubule-based process"/>
    <property type="evidence" value="ECO:0007669"/>
    <property type="project" value="InterPro"/>
</dbReference>
<name>A0A9W5TCF9_BABOV</name>
<keyword evidence="8" id="KW-0970">Cilium biogenesis/degradation</keyword>
<comment type="similarity">
    <text evidence="4">Belongs to the tubulin family.</text>
</comment>
<accession>A0A9W5TCF9</accession>